<protein>
    <submittedName>
        <fullName evidence="2">Uncharacterized protein</fullName>
    </submittedName>
</protein>
<reference evidence="2 3" key="1">
    <citation type="submission" date="2019-06" db="EMBL/GenBank/DDBJ databases">
        <title>Draft genomes of female and male turbot (Scophthalmus maximus).</title>
        <authorList>
            <person name="Xu H."/>
            <person name="Xu X.-W."/>
            <person name="Shao C."/>
            <person name="Chen S."/>
        </authorList>
    </citation>
    <scope>NUCLEOTIDE SEQUENCE [LARGE SCALE GENOMIC DNA]</scope>
    <source>
        <strain evidence="2">Ysfricsl-2016a</strain>
        <tissue evidence="2">Blood</tissue>
    </source>
</reference>
<dbReference type="EMBL" id="VEVO01000013">
    <property type="protein sequence ID" value="KAF0032291.1"/>
    <property type="molecule type" value="Genomic_DNA"/>
</dbReference>
<evidence type="ECO:0000313" key="3">
    <source>
        <dbReference type="Proteomes" id="UP000438429"/>
    </source>
</evidence>
<sequence>MVITEAPEDKMLRLSVPGTGQGSTTCRILYVSHDAVRRHVFVENNRVKLRVHSFRDAGDIPSCLSRSTPQDESTDEEV</sequence>
<proteinExistence type="predicted"/>
<evidence type="ECO:0000313" key="2">
    <source>
        <dbReference type="EMBL" id="KAF0032291.1"/>
    </source>
</evidence>
<name>A0A6A4SMD2_SCOMX</name>
<dbReference type="Proteomes" id="UP000438429">
    <property type="component" value="Unassembled WGS sequence"/>
</dbReference>
<dbReference type="AlphaFoldDB" id="A0A6A4SMD2"/>
<evidence type="ECO:0000256" key="1">
    <source>
        <dbReference type="SAM" id="MobiDB-lite"/>
    </source>
</evidence>
<feature type="region of interest" description="Disordered" evidence="1">
    <location>
        <begin position="58"/>
        <end position="78"/>
    </location>
</feature>
<accession>A0A6A4SMD2</accession>
<organism evidence="2 3">
    <name type="scientific">Scophthalmus maximus</name>
    <name type="common">Turbot</name>
    <name type="synonym">Psetta maxima</name>
    <dbReference type="NCBI Taxonomy" id="52904"/>
    <lineage>
        <taxon>Eukaryota</taxon>
        <taxon>Metazoa</taxon>
        <taxon>Chordata</taxon>
        <taxon>Craniata</taxon>
        <taxon>Vertebrata</taxon>
        <taxon>Euteleostomi</taxon>
        <taxon>Actinopterygii</taxon>
        <taxon>Neopterygii</taxon>
        <taxon>Teleostei</taxon>
        <taxon>Neoteleostei</taxon>
        <taxon>Acanthomorphata</taxon>
        <taxon>Carangaria</taxon>
        <taxon>Pleuronectiformes</taxon>
        <taxon>Pleuronectoidei</taxon>
        <taxon>Scophthalmidae</taxon>
        <taxon>Scophthalmus</taxon>
    </lineage>
</organism>
<comment type="caution">
    <text evidence="2">The sequence shown here is derived from an EMBL/GenBank/DDBJ whole genome shotgun (WGS) entry which is preliminary data.</text>
</comment>
<gene>
    <name evidence="2" type="ORF">F2P81_014581</name>
</gene>